<reference evidence="3 4" key="1">
    <citation type="journal article" date="2019" name="Sci. Rep.">
        <title>Orb-weaving spider Araneus ventricosus genome elucidates the spidroin gene catalogue.</title>
        <authorList>
            <person name="Kono N."/>
            <person name="Nakamura H."/>
            <person name="Ohtoshi R."/>
            <person name="Moran D.A.P."/>
            <person name="Shinohara A."/>
            <person name="Yoshida Y."/>
            <person name="Fujiwara M."/>
            <person name="Mori M."/>
            <person name="Tomita M."/>
            <person name="Arakawa K."/>
        </authorList>
    </citation>
    <scope>NUCLEOTIDE SEQUENCE [LARGE SCALE GENOMIC DNA]</scope>
</reference>
<dbReference type="PROSITE" id="PS50940">
    <property type="entry name" value="CHIT_BIND_II"/>
    <property type="match status" value="1"/>
</dbReference>
<dbReference type="Pfam" id="PF01607">
    <property type="entry name" value="CBM_14"/>
    <property type="match status" value="1"/>
</dbReference>
<dbReference type="SUPFAM" id="SSF57625">
    <property type="entry name" value="Invertebrate chitin-binding proteins"/>
    <property type="match status" value="1"/>
</dbReference>
<protein>
    <recommendedName>
        <fullName evidence="2">Chitin-binding type-2 domain-containing protein</fullName>
    </recommendedName>
</protein>
<evidence type="ECO:0000259" key="2">
    <source>
        <dbReference type="PROSITE" id="PS50940"/>
    </source>
</evidence>
<accession>A0A4Y2LY57</accession>
<comment type="caution">
    <text evidence="3">The sequence shown here is derived from an EMBL/GenBank/DDBJ whole genome shotgun (WGS) entry which is preliminary data.</text>
</comment>
<dbReference type="GO" id="GO:0005576">
    <property type="term" value="C:extracellular region"/>
    <property type="evidence" value="ECO:0007669"/>
    <property type="project" value="InterPro"/>
</dbReference>
<proteinExistence type="predicted"/>
<dbReference type="EMBL" id="BGPR01006520">
    <property type="protein sequence ID" value="GBN19745.1"/>
    <property type="molecule type" value="Genomic_DNA"/>
</dbReference>
<dbReference type="Proteomes" id="UP000499080">
    <property type="component" value="Unassembled WGS sequence"/>
</dbReference>
<evidence type="ECO:0000313" key="4">
    <source>
        <dbReference type="Proteomes" id="UP000499080"/>
    </source>
</evidence>
<dbReference type="SMART" id="SM00494">
    <property type="entry name" value="ChtBD2"/>
    <property type="match status" value="2"/>
</dbReference>
<dbReference type="InterPro" id="IPR002557">
    <property type="entry name" value="Chitin-bd_dom"/>
</dbReference>
<dbReference type="OrthoDB" id="6412242at2759"/>
<dbReference type="GO" id="GO:0008061">
    <property type="term" value="F:chitin binding"/>
    <property type="evidence" value="ECO:0007669"/>
    <property type="project" value="InterPro"/>
</dbReference>
<feature type="compositionally biased region" description="Polar residues" evidence="1">
    <location>
        <begin position="1"/>
        <end position="19"/>
    </location>
</feature>
<gene>
    <name evidence="3" type="ORF">AVEN_261815_1</name>
</gene>
<feature type="domain" description="Chitin-binding type-2" evidence="2">
    <location>
        <begin position="142"/>
        <end position="199"/>
    </location>
</feature>
<name>A0A4Y2LY57_ARAVE</name>
<feature type="region of interest" description="Disordered" evidence="1">
    <location>
        <begin position="1"/>
        <end position="26"/>
    </location>
</feature>
<dbReference type="InterPro" id="IPR036508">
    <property type="entry name" value="Chitin-bd_dom_sf"/>
</dbReference>
<organism evidence="3 4">
    <name type="scientific">Araneus ventricosus</name>
    <name type="common">Orbweaver spider</name>
    <name type="synonym">Epeira ventricosa</name>
    <dbReference type="NCBI Taxonomy" id="182803"/>
    <lineage>
        <taxon>Eukaryota</taxon>
        <taxon>Metazoa</taxon>
        <taxon>Ecdysozoa</taxon>
        <taxon>Arthropoda</taxon>
        <taxon>Chelicerata</taxon>
        <taxon>Arachnida</taxon>
        <taxon>Araneae</taxon>
        <taxon>Araneomorphae</taxon>
        <taxon>Entelegynae</taxon>
        <taxon>Araneoidea</taxon>
        <taxon>Araneidae</taxon>
        <taxon>Araneus</taxon>
    </lineage>
</organism>
<keyword evidence="4" id="KW-1185">Reference proteome</keyword>
<evidence type="ECO:0000313" key="3">
    <source>
        <dbReference type="EMBL" id="GBN19745.1"/>
    </source>
</evidence>
<sequence length="701" mass="80074">MTSFTVPTNLSKPTQSTLESAPRASTHRITSQGNQFQFLIDSKTVWEHALPDPYQIHNGRMIENDACHQQPDGGLVSAVGQALYECVQRDRLVSQAYSFEPNASFMLQDNHAFYFSCRQGRIDQLHMCPPGQYFQISSCRIVDQCAGQKDGKRLPDPFDTQRYYECRHEKPILKSCPPDTYFVNDQCYDPLRVGLYCQVHSEPKILDYKTLLVCRQGRIAYEICPPGYRYFDSPKCEPEPCVGKPDGHRIPLPPRRNGPLSYSPGYTECVNEKVILTQTCSETWDSHLTLEGNLTHLPQVFDGHNCTIPEFCTNVTSDDPDVIVPIHKFTKHVRNWIYSETFDRLEGYKCEGSTRKRVAVDPGNLIHPKRLKQESACVGQTERVVIPFRHDGYFDCTTQTVQTCPADTFFDGHECRSHIPHAFKFYTAELFQFNSLRADNWMEPWAYSKLPSVAPCTAPESTYNEIYNICSHPDCALYPWLSQIPFEVALRDGSLCKFDTQYRYVRKHDTEDKYLYWAQRRVEEINPQEPCKPGQNLQSGHFVFDRTIFATCDESQPFVFCPSSSTQKIIELKNGEKTRWACESPGMIGEIPSGTTVAFTDWEVAGLFPTDNQVMKVLIDGQETTILPTGYVNEKKFKLQTLDQPVRVEYAYRITHPPDVAFPASVYANDGAYLIGRKSFTHKSVEIPMYGIKDAVTSFIL</sequence>
<dbReference type="AlphaFoldDB" id="A0A4Y2LY57"/>
<evidence type="ECO:0000256" key="1">
    <source>
        <dbReference type="SAM" id="MobiDB-lite"/>
    </source>
</evidence>